<dbReference type="PANTHER" id="PTHR43679">
    <property type="entry name" value="OCTANOYLTRANSFERASE LIPM-RELATED"/>
    <property type="match status" value="1"/>
</dbReference>
<comment type="catalytic activity">
    <reaction evidence="3">
        <text>N(6)-octanoyl-L-lysyl-[glycine-cleavage complex H protein] + L-lysyl-[lipoyl-carrier protein] = N(6)-octanoyl-L-lysyl-[lipoyl-carrier protein] + L-lysyl-[glycine-cleavage complex H protein]</text>
        <dbReference type="Rhea" id="RHEA:20213"/>
        <dbReference type="Rhea" id="RHEA-COMP:10500"/>
        <dbReference type="Rhea" id="RHEA-COMP:10501"/>
        <dbReference type="Rhea" id="RHEA-COMP:10503"/>
        <dbReference type="Rhea" id="RHEA-COMP:10504"/>
        <dbReference type="ChEBI" id="CHEBI:29969"/>
        <dbReference type="ChEBI" id="CHEBI:78809"/>
        <dbReference type="EC" id="2.3.1.204"/>
    </reaction>
</comment>
<proteinExistence type="inferred from homology"/>
<sequence length="275" mass="31121">MTSVKSLQGKQWRWLDHSKAALYYSPLHSFAYDDTICESVGKEYSHPVVHTWVHHPTIVLGTQDSRLPYIHEAIKEQNEKGVEVIVRNSGGLAVYLDPGILNISLIMKDTKDLSIDTSYAIMHAFVQEMYNDSTKAIIAREIVGSYCPGNYDLSINGKKFAGISQRRLRNGISVQVYLAITGSGSERAEVVRDFYQTAGGEYRTSTPSVQPETMASLSELYQRPITVAESVERMLRVFGDYGMKLTKTSLSPNETHRFHKRLRLVTERNEKVLRD</sequence>
<evidence type="ECO:0000256" key="2">
    <source>
        <dbReference type="ARBA" id="ARBA00023315"/>
    </source>
</evidence>
<dbReference type="PANTHER" id="PTHR43679:SF2">
    <property type="entry name" value="OCTANOYL-[GCVH]:PROTEIN N-OCTANOYLTRANSFERASE"/>
    <property type="match status" value="1"/>
</dbReference>
<keyword evidence="6" id="KW-1185">Reference proteome</keyword>
<dbReference type="HAMAP" id="MF_02119">
    <property type="entry name" value="LipL"/>
    <property type="match status" value="1"/>
</dbReference>
<comment type="miscellaneous">
    <text evidence="3">The reaction proceeds via a thioester-linked acyl-enzyme intermediate.</text>
</comment>
<accession>A0A841PZZ9</accession>
<dbReference type="EMBL" id="JACHHJ010000003">
    <property type="protein sequence ID" value="MBB6450542.1"/>
    <property type="molecule type" value="Genomic_DNA"/>
</dbReference>
<dbReference type="GO" id="GO:0009107">
    <property type="term" value="P:lipoate biosynthetic process"/>
    <property type="evidence" value="ECO:0007669"/>
    <property type="project" value="UniProtKB-UniRule"/>
</dbReference>
<keyword evidence="1 3" id="KW-0808">Transferase</keyword>
<name>A0A841PZZ9_9BACL</name>
<dbReference type="Pfam" id="PF21948">
    <property type="entry name" value="LplA-B_cat"/>
    <property type="match status" value="1"/>
</dbReference>
<dbReference type="Gene3D" id="3.30.930.10">
    <property type="entry name" value="Bira Bifunctional Protein, Domain 2"/>
    <property type="match status" value="1"/>
</dbReference>
<dbReference type="InterPro" id="IPR024897">
    <property type="entry name" value="LipL"/>
</dbReference>
<dbReference type="SUPFAM" id="SSF55681">
    <property type="entry name" value="Class II aaRS and biotin synthetases"/>
    <property type="match status" value="1"/>
</dbReference>
<comment type="pathway">
    <text evidence="3">Protein modification; protein lipoylation via endogenous pathway; protein N(6)-(lipoyl)lysine from octanoyl-[acyl-carrier-protein].</text>
</comment>
<comment type="similarity">
    <text evidence="3">Belongs to the octanoyltransferase LipL family.</text>
</comment>
<evidence type="ECO:0000313" key="5">
    <source>
        <dbReference type="EMBL" id="MBB6450542.1"/>
    </source>
</evidence>
<protein>
    <recommendedName>
        <fullName evidence="3">Octanoyl-[GcvH]:protein N-octanoyltransferase</fullName>
        <ecNumber evidence="3">2.3.1.204</ecNumber>
    </recommendedName>
    <alternativeName>
        <fullName evidence="3">Octanoyl-[GcvH]:E2 amidotransferase</fullName>
    </alternativeName>
</protein>
<feature type="active site" description="Acyl-thioester intermediate" evidence="3">
    <location>
        <position position="147"/>
    </location>
</feature>
<dbReference type="GO" id="GO:0009249">
    <property type="term" value="P:protein lipoylation"/>
    <property type="evidence" value="ECO:0007669"/>
    <property type="project" value="UniProtKB-UniRule"/>
</dbReference>
<dbReference type="AlphaFoldDB" id="A0A841PZZ9"/>
<feature type="domain" description="BPL/LPL catalytic" evidence="4">
    <location>
        <begin position="43"/>
        <end position="225"/>
    </location>
</feature>
<organism evidence="5 6">
    <name type="scientific">Geomicrobium halophilum</name>
    <dbReference type="NCBI Taxonomy" id="549000"/>
    <lineage>
        <taxon>Bacteria</taxon>
        <taxon>Bacillati</taxon>
        <taxon>Bacillota</taxon>
        <taxon>Bacilli</taxon>
        <taxon>Bacillales</taxon>
        <taxon>Geomicrobium</taxon>
    </lineage>
</organism>
<comment type="function">
    <text evidence="3">Catalyzes the amidotransfer (transamidation) of the octanoyl moiety from octanoyl-GcvH to the lipoyl domain of the E2 subunit of lipoate-dependent enzymes.</text>
</comment>
<evidence type="ECO:0000259" key="4">
    <source>
        <dbReference type="PROSITE" id="PS51733"/>
    </source>
</evidence>
<dbReference type="InterPro" id="IPR050664">
    <property type="entry name" value="Octanoyltrans_LipM/LipL"/>
</dbReference>
<gene>
    <name evidence="3" type="primary">lipL</name>
    <name evidence="5" type="ORF">HNR44_002525</name>
</gene>
<dbReference type="PROSITE" id="PS51733">
    <property type="entry name" value="BPL_LPL_CATALYTIC"/>
    <property type="match status" value="1"/>
</dbReference>
<keyword evidence="2 3" id="KW-0012">Acyltransferase</keyword>
<dbReference type="Proteomes" id="UP000568839">
    <property type="component" value="Unassembled WGS sequence"/>
</dbReference>
<dbReference type="CDD" id="cd16443">
    <property type="entry name" value="LplA"/>
    <property type="match status" value="1"/>
</dbReference>
<dbReference type="InterPro" id="IPR004143">
    <property type="entry name" value="BPL_LPL_catalytic"/>
</dbReference>
<feature type="site" description="Lowers pKa of active site Cys" evidence="3">
    <location>
        <position position="159"/>
    </location>
</feature>
<reference evidence="5 6" key="1">
    <citation type="submission" date="2020-08" db="EMBL/GenBank/DDBJ databases">
        <title>Genomic Encyclopedia of Type Strains, Phase IV (KMG-IV): sequencing the most valuable type-strain genomes for metagenomic binning, comparative biology and taxonomic classification.</title>
        <authorList>
            <person name="Goeker M."/>
        </authorList>
    </citation>
    <scope>NUCLEOTIDE SEQUENCE [LARGE SCALE GENOMIC DNA]</scope>
    <source>
        <strain evidence="5 6">DSM 21769</strain>
    </source>
</reference>
<dbReference type="InterPro" id="IPR045864">
    <property type="entry name" value="aa-tRNA-synth_II/BPL/LPL"/>
</dbReference>
<evidence type="ECO:0000313" key="6">
    <source>
        <dbReference type="Proteomes" id="UP000568839"/>
    </source>
</evidence>
<comment type="caution">
    <text evidence="5">The sequence shown here is derived from an EMBL/GenBank/DDBJ whole genome shotgun (WGS) entry which is preliminary data.</text>
</comment>
<dbReference type="EC" id="2.3.1.204" evidence="3"/>
<dbReference type="RefSeq" id="WP_184404599.1">
    <property type="nucleotide sequence ID" value="NZ_JACHHJ010000003.1"/>
</dbReference>
<dbReference type="GO" id="GO:0033819">
    <property type="term" value="F:lipoyl(octanoyl) transferase activity"/>
    <property type="evidence" value="ECO:0007669"/>
    <property type="project" value="InterPro"/>
</dbReference>
<evidence type="ECO:0000256" key="3">
    <source>
        <dbReference type="HAMAP-Rule" id="MF_02119"/>
    </source>
</evidence>
<evidence type="ECO:0000256" key="1">
    <source>
        <dbReference type="ARBA" id="ARBA00022679"/>
    </source>
</evidence>